<proteinExistence type="predicted"/>
<dbReference type="PROSITE" id="PS51186">
    <property type="entry name" value="GNAT"/>
    <property type="match status" value="1"/>
</dbReference>
<evidence type="ECO:0000259" key="1">
    <source>
        <dbReference type="PROSITE" id="PS51186"/>
    </source>
</evidence>
<feature type="domain" description="N-acetyltransferase" evidence="1">
    <location>
        <begin position="4"/>
        <end position="173"/>
    </location>
</feature>
<keyword evidence="3" id="KW-1185">Reference proteome</keyword>
<accession>A0ABN4WQQ1</accession>
<evidence type="ECO:0000313" key="3">
    <source>
        <dbReference type="Proteomes" id="UP000188147"/>
    </source>
</evidence>
<organism evidence="2 3">
    <name type="scientific">Leuconostoc garlicum</name>
    <dbReference type="NCBI Taxonomy" id="255248"/>
    <lineage>
        <taxon>Bacteria</taxon>
        <taxon>Bacillati</taxon>
        <taxon>Bacillota</taxon>
        <taxon>Bacilli</taxon>
        <taxon>Lactobacillales</taxon>
        <taxon>Lactobacillaceae</taxon>
        <taxon>Leuconostoc</taxon>
    </lineage>
</organism>
<dbReference type="InterPro" id="IPR000182">
    <property type="entry name" value="GNAT_dom"/>
</dbReference>
<dbReference type="EMBL" id="CP016329">
    <property type="protein sequence ID" value="AQN79873.1"/>
    <property type="molecule type" value="Genomic_DNA"/>
</dbReference>
<gene>
    <name evidence="2" type="ORF">A9176_05710</name>
</gene>
<dbReference type="Pfam" id="PF13302">
    <property type="entry name" value="Acetyltransf_3"/>
    <property type="match status" value="1"/>
</dbReference>
<evidence type="ECO:0000313" key="2">
    <source>
        <dbReference type="EMBL" id="AQN79873.1"/>
    </source>
</evidence>
<dbReference type="Gene3D" id="3.40.630.30">
    <property type="match status" value="1"/>
</dbReference>
<dbReference type="SUPFAM" id="SSF55729">
    <property type="entry name" value="Acyl-CoA N-acyltransferases (Nat)"/>
    <property type="match status" value="1"/>
</dbReference>
<name>A0ABN4WQQ1_9LACO</name>
<protein>
    <submittedName>
        <fullName evidence="2">Acetyltransferase</fullName>
    </submittedName>
</protein>
<reference evidence="2 3" key="1">
    <citation type="submission" date="2016-06" db="EMBL/GenBank/DDBJ databases">
        <authorList>
            <person name="Kim H.J."/>
        </authorList>
    </citation>
    <scope>NUCLEOTIDE SEQUENCE [LARGE SCALE GENOMIC DNA]</scope>
    <source>
        <strain evidence="2 3">KFRI01</strain>
    </source>
</reference>
<dbReference type="RefSeq" id="WP_181407071.1">
    <property type="nucleotide sequence ID" value="NZ_CP016329.1"/>
</dbReference>
<dbReference type="Proteomes" id="UP000188147">
    <property type="component" value="Chromosome"/>
</dbReference>
<dbReference type="InterPro" id="IPR016181">
    <property type="entry name" value="Acyl_CoA_acyltransferase"/>
</dbReference>
<sequence>MPAVYMRQAYADDLHDIKAIIDNGREYLKQQGLNQWQMGYPNQDTIATDLELKQGYVLVVDETIAGYAAVIVGEDPVYGVIEAGQWQNDDKCYVTLHRFAMSNEFRGQKLAQRFMTAILSYFYAQNQRDFRIDTHPENFAMQAVITGNGFQKQGHVYIQEGEDRNIRWAYQLVL</sequence>